<accession>A0A2N7UCE0</accession>
<evidence type="ECO:0000313" key="16">
    <source>
        <dbReference type="EMBL" id="PMR78080.1"/>
    </source>
</evidence>
<evidence type="ECO:0000256" key="12">
    <source>
        <dbReference type="ARBA" id="ARBA00023186"/>
    </source>
</evidence>
<dbReference type="InterPro" id="IPR022920">
    <property type="entry name" value="Disulphide_bond_form_DsbB"/>
</dbReference>
<dbReference type="Proteomes" id="UP000235547">
    <property type="component" value="Unassembled WGS sequence"/>
</dbReference>
<gene>
    <name evidence="14" type="primary">dsbB</name>
    <name evidence="16" type="ORF">C1H70_14970</name>
</gene>
<keyword evidence="7 14" id="KW-0249">Electron transport</keyword>
<feature type="transmembrane region" description="Helical" evidence="15">
    <location>
        <begin position="43"/>
        <end position="61"/>
    </location>
</feature>
<keyword evidence="17" id="KW-1185">Reference proteome</keyword>
<feature type="topological domain" description="Cytoplasmic" evidence="14">
    <location>
        <begin position="1"/>
        <end position="12"/>
    </location>
</feature>
<dbReference type="InterPro" id="IPR050183">
    <property type="entry name" value="DsbB"/>
</dbReference>
<dbReference type="GO" id="GO:0009055">
    <property type="term" value="F:electron transfer activity"/>
    <property type="evidence" value="ECO:0007669"/>
    <property type="project" value="UniProtKB-UniRule"/>
</dbReference>
<name>A0A2N7UCE0_9GAMM</name>
<evidence type="ECO:0000256" key="1">
    <source>
        <dbReference type="ARBA" id="ARBA00004429"/>
    </source>
</evidence>
<dbReference type="SUPFAM" id="SSF158442">
    <property type="entry name" value="DsbB-like"/>
    <property type="match status" value="1"/>
</dbReference>
<evidence type="ECO:0000256" key="6">
    <source>
        <dbReference type="ARBA" id="ARBA00022692"/>
    </source>
</evidence>
<evidence type="ECO:0000256" key="11">
    <source>
        <dbReference type="ARBA" id="ARBA00023157"/>
    </source>
</evidence>
<dbReference type="AlphaFoldDB" id="A0A2N7UCE0"/>
<evidence type="ECO:0000256" key="9">
    <source>
        <dbReference type="ARBA" id="ARBA00023002"/>
    </source>
</evidence>
<comment type="subcellular location">
    <subcellularLocation>
        <location evidence="1">Cell inner membrane</location>
        <topology evidence="1">Multi-pass membrane protein</topology>
    </subcellularLocation>
    <subcellularLocation>
        <location evidence="14">Cell membrane</location>
        <topology evidence="14">Multi-pass membrane protein</topology>
    </subcellularLocation>
</comment>
<evidence type="ECO:0000313" key="17">
    <source>
        <dbReference type="Proteomes" id="UP000235547"/>
    </source>
</evidence>
<evidence type="ECO:0000256" key="10">
    <source>
        <dbReference type="ARBA" id="ARBA00023136"/>
    </source>
</evidence>
<keyword evidence="8 14" id="KW-1133">Transmembrane helix</keyword>
<sequence length="167" mass="17389">MSSFSRLSVRQWSLAGLAFCVLMMAVALGLEHIGGLEPCPLCIFQRVAVICAGVVFAIAAIHNPASRAGAATYGLLGLAAAVGGIGIAWRHLWLQSLPADEVPSCGPGLDYMMDILPWRDVVATVLSGSGECAEIDFALLGISLPGWTLVGFVVLAAAPLGMLARLR</sequence>
<comment type="caution">
    <text evidence="16">The sequence shown here is derived from an EMBL/GenBank/DDBJ whole genome shotgun (WGS) entry which is preliminary data.</text>
</comment>
<evidence type="ECO:0000256" key="3">
    <source>
        <dbReference type="ARBA" id="ARBA00022448"/>
    </source>
</evidence>
<comment type="caution">
    <text evidence="14">Lacks conserved residue(s) required for the propagation of feature annotation.</text>
</comment>
<feature type="topological domain" description="Cytoplasmic" evidence="14">
    <location>
        <begin position="166"/>
        <end position="167"/>
    </location>
</feature>
<dbReference type="OrthoDB" id="3711263at2"/>
<keyword evidence="6 14" id="KW-0812">Transmembrane</keyword>
<evidence type="ECO:0000256" key="5">
    <source>
        <dbReference type="ARBA" id="ARBA00022519"/>
    </source>
</evidence>
<dbReference type="RefSeq" id="WP_102589146.1">
    <property type="nucleotide sequence ID" value="NZ_BNAE01000001.1"/>
</dbReference>
<protein>
    <recommendedName>
        <fullName evidence="14">Disulfide bond formation protein B</fullName>
    </recommendedName>
    <alternativeName>
        <fullName evidence="14">Disulfide oxidoreductase</fullName>
    </alternativeName>
</protein>
<dbReference type="EMBL" id="PNRG01000033">
    <property type="protein sequence ID" value="PMR78080.1"/>
    <property type="molecule type" value="Genomic_DNA"/>
</dbReference>
<dbReference type="InterPro" id="IPR023380">
    <property type="entry name" value="DsbB-like_sf"/>
</dbReference>
<dbReference type="InterPro" id="IPR003752">
    <property type="entry name" value="DiS_bond_form_DsbB/BdbC"/>
</dbReference>
<feature type="topological domain" description="Periplasmic" evidence="14">
    <location>
        <begin position="30"/>
        <end position="47"/>
    </location>
</feature>
<keyword evidence="12 14" id="KW-0143">Chaperone</keyword>
<keyword evidence="11 14" id="KW-1015">Disulfide bond</keyword>
<evidence type="ECO:0000256" key="13">
    <source>
        <dbReference type="ARBA" id="ARBA00023284"/>
    </source>
</evidence>
<reference evidence="16 17" key="1">
    <citation type="submission" date="2018-01" db="EMBL/GenBank/DDBJ databases">
        <title>Halomonas endophytica sp. nov., isolated from storage liquid in the stems of Populus euphratica.</title>
        <authorList>
            <person name="Chen C."/>
        </authorList>
    </citation>
    <scope>NUCLEOTIDE SEQUENCE [LARGE SCALE GENOMIC DNA]</scope>
    <source>
        <strain evidence="16 17">BZ-SZ-XJ27</strain>
    </source>
</reference>
<keyword evidence="5" id="KW-0997">Cell inner membrane</keyword>
<comment type="function">
    <text evidence="14">Required for disulfide bond formation in some periplasmic proteins. Acts by oxidizing the DsbA protein.</text>
</comment>
<dbReference type="HAMAP" id="MF_00286">
    <property type="entry name" value="DsbB"/>
    <property type="match status" value="1"/>
</dbReference>
<organism evidence="16 17">
    <name type="scientific">Halomonas urumqiensis</name>
    <dbReference type="NCBI Taxonomy" id="1684789"/>
    <lineage>
        <taxon>Bacteria</taxon>
        <taxon>Pseudomonadati</taxon>
        <taxon>Pseudomonadota</taxon>
        <taxon>Gammaproteobacteria</taxon>
        <taxon>Oceanospirillales</taxon>
        <taxon>Halomonadaceae</taxon>
        <taxon>Halomonas</taxon>
    </lineage>
</organism>
<dbReference type="GO" id="GO:0015035">
    <property type="term" value="F:protein-disulfide reductase activity"/>
    <property type="evidence" value="ECO:0007669"/>
    <property type="project" value="UniProtKB-UniRule"/>
</dbReference>
<comment type="similarity">
    <text evidence="2 14">Belongs to the DsbB family.</text>
</comment>
<evidence type="ECO:0000256" key="2">
    <source>
        <dbReference type="ARBA" id="ARBA00008823"/>
    </source>
</evidence>
<evidence type="ECO:0000256" key="7">
    <source>
        <dbReference type="ARBA" id="ARBA00022982"/>
    </source>
</evidence>
<dbReference type="Pfam" id="PF02600">
    <property type="entry name" value="DsbB"/>
    <property type="match status" value="1"/>
</dbReference>
<feature type="transmembrane region" description="Helical" evidence="15">
    <location>
        <begin position="12"/>
        <end position="31"/>
    </location>
</feature>
<evidence type="ECO:0000256" key="14">
    <source>
        <dbReference type="HAMAP-Rule" id="MF_00286"/>
    </source>
</evidence>
<dbReference type="GO" id="GO:0006457">
    <property type="term" value="P:protein folding"/>
    <property type="evidence" value="ECO:0007669"/>
    <property type="project" value="InterPro"/>
</dbReference>
<evidence type="ECO:0000256" key="4">
    <source>
        <dbReference type="ARBA" id="ARBA00022475"/>
    </source>
</evidence>
<dbReference type="GO" id="GO:0005886">
    <property type="term" value="C:plasma membrane"/>
    <property type="evidence" value="ECO:0007669"/>
    <property type="project" value="UniProtKB-SubCell"/>
</dbReference>
<feature type="transmembrane region" description="Helical" evidence="15">
    <location>
        <begin position="73"/>
        <end position="93"/>
    </location>
</feature>
<evidence type="ECO:0000256" key="15">
    <source>
        <dbReference type="SAM" id="Phobius"/>
    </source>
</evidence>
<dbReference type="Gene3D" id="1.20.1550.10">
    <property type="entry name" value="DsbB-like"/>
    <property type="match status" value="1"/>
</dbReference>
<keyword evidence="4 14" id="KW-1003">Cell membrane</keyword>
<keyword evidence="10 14" id="KW-0472">Membrane</keyword>
<keyword evidence="9 14" id="KW-0560">Oxidoreductase</keyword>
<feature type="transmembrane region" description="Helical" evidence="15">
    <location>
        <begin position="144"/>
        <end position="164"/>
    </location>
</feature>
<evidence type="ECO:0000256" key="8">
    <source>
        <dbReference type="ARBA" id="ARBA00022989"/>
    </source>
</evidence>
<keyword evidence="13 14" id="KW-0676">Redox-active center</keyword>
<proteinExistence type="inferred from homology"/>
<dbReference type="PANTHER" id="PTHR36570:SF3">
    <property type="entry name" value="DISULFIDE BOND FORMATION PROTEIN B"/>
    <property type="match status" value="1"/>
</dbReference>
<dbReference type="PANTHER" id="PTHR36570">
    <property type="entry name" value="DISULFIDE BOND FORMATION PROTEIN B"/>
    <property type="match status" value="1"/>
</dbReference>
<keyword evidence="3 14" id="KW-0813">Transport</keyword>
<feature type="disulfide bond" description="Redox-active" evidence="14">
    <location>
        <begin position="39"/>
        <end position="42"/>
    </location>
</feature>